<gene>
    <name evidence="3" type="primary">gcvT</name>
    <name evidence="3" type="ORF">PMES_00857</name>
</gene>
<keyword evidence="4" id="KW-1185">Reference proteome</keyword>
<dbReference type="EMBL" id="APKE01000011">
    <property type="protein sequence ID" value="KAF0676771.1"/>
    <property type="molecule type" value="Genomic_DNA"/>
</dbReference>
<protein>
    <submittedName>
        <fullName evidence="3">Glycine cleavage system T protein aminomethyltransferase</fullName>
        <ecNumber evidence="3">2.1.2.10</ecNumber>
    </submittedName>
</protein>
<dbReference type="GO" id="GO:0016226">
    <property type="term" value="P:iron-sulfur cluster assembly"/>
    <property type="evidence" value="ECO:0007669"/>
    <property type="project" value="TreeGrafter"/>
</dbReference>
<proteinExistence type="predicted"/>
<evidence type="ECO:0000259" key="2">
    <source>
        <dbReference type="Pfam" id="PF25455"/>
    </source>
</evidence>
<name>A0A921TDX3_9RHOB</name>
<dbReference type="AlphaFoldDB" id="A0A921TDX3"/>
<dbReference type="SUPFAM" id="SSF103025">
    <property type="entry name" value="Folate-binding domain"/>
    <property type="match status" value="1"/>
</dbReference>
<accession>A0A921TDX3</accession>
<evidence type="ECO:0000313" key="4">
    <source>
        <dbReference type="Proteomes" id="UP000698242"/>
    </source>
</evidence>
<keyword evidence="1" id="KW-0809">Transit peptide</keyword>
<dbReference type="GO" id="GO:0004047">
    <property type="term" value="F:aminomethyltransferase activity"/>
    <property type="evidence" value="ECO:0007669"/>
    <property type="project" value="UniProtKB-EC"/>
</dbReference>
<dbReference type="PANTHER" id="PTHR22602:SF0">
    <property type="entry name" value="TRANSFERASE CAF17, MITOCHONDRIAL-RELATED"/>
    <property type="match status" value="1"/>
</dbReference>
<dbReference type="NCBIfam" id="TIGR03317">
    <property type="entry name" value="ygfZ_signature"/>
    <property type="match status" value="1"/>
</dbReference>
<dbReference type="InterPro" id="IPR017703">
    <property type="entry name" value="YgfZ/GCV_T_CS"/>
</dbReference>
<dbReference type="Gene3D" id="3.30.1360.120">
    <property type="entry name" value="Probable tRNA modification gtpase trme, domain 1"/>
    <property type="match status" value="2"/>
</dbReference>
<dbReference type="Pfam" id="PF25455">
    <property type="entry name" value="Beta-barrel_CAF17_C"/>
    <property type="match status" value="1"/>
</dbReference>
<comment type="caution">
    <text evidence="3">The sequence shown here is derived from an EMBL/GenBank/DDBJ whole genome shotgun (WGS) entry which is preliminary data.</text>
</comment>
<dbReference type="InterPro" id="IPR027266">
    <property type="entry name" value="TrmE/GcvT-like"/>
</dbReference>
<dbReference type="Proteomes" id="UP000698242">
    <property type="component" value="Unassembled WGS sequence"/>
</dbReference>
<organism evidence="3 4">
    <name type="scientific">Profundibacterium mesophilum KAUST100406-0324</name>
    <dbReference type="NCBI Taxonomy" id="1037889"/>
    <lineage>
        <taxon>Bacteria</taxon>
        <taxon>Pseudomonadati</taxon>
        <taxon>Pseudomonadota</taxon>
        <taxon>Alphaproteobacteria</taxon>
        <taxon>Rhodobacterales</taxon>
        <taxon>Roseobacteraceae</taxon>
        <taxon>Profundibacterium</taxon>
    </lineage>
</organism>
<reference evidence="3" key="1">
    <citation type="submission" date="2013-03" db="EMBL/GenBank/DDBJ databases">
        <title>Genome Sequence of the Profundibacterium mesophilum strain KAUST100406-0324T from Red Sea, a novel genus in the family Rhodobacteraceae.</title>
        <authorList>
            <person name="Essack M."/>
            <person name="Alam I."/>
            <person name="Lafi F."/>
            <person name="Alawi W."/>
            <person name="Kamanu F."/>
            <person name="Al-Suwailem A."/>
            <person name="Lee O.O."/>
            <person name="Xu Y."/>
            <person name="Bajic V."/>
            <person name="Qian P.-Y."/>
            <person name="Archer J."/>
        </authorList>
    </citation>
    <scope>NUCLEOTIDE SEQUENCE</scope>
    <source>
        <strain evidence="3">KAUST100406-0324</strain>
    </source>
</reference>
<dbReference type="InterPro" id="IPR057460">
    <property type="entry name" value="CAF17_C"/>
</dbReference>
<dbReference type="OrthoDB" id="9796287at2"/>
<keyword evidence="3" id="KW-0808">Transferase</keyword>
<sequence>MQQRREIFAVTGADREAFLNDLVSNDIRPKGRLVWSALLTPQGKYLADFMTLNEESRILLDVDARLAGDLLRRLTMYRLRRDVAIAPSGLRVSRGTGPAPEGALPDPRHSSLGWRLYGSEEGDDGSDWDALRIDAIVPEALEELVPNETFVLEAGLDRLNGIDFRKGCYVGQEVTARMKHKTELRKGLARVRVEGPADPGMPITANGKPVGVLHTRAGERAIAYLRFDRASGPMQAGAAEITRIEPGAPGAEPRSE</sequence>
<dbReference type="RefSeq" id="WP_159964280.1">
    <property type="nucleotide sequence ID" value="NZ_APKE01000011.1"/>
</dbReference>
<dbReference type="PANTHER" id="PTHR22602">
    <property type="entry name" value="TRANSFERASE CAF17, MITOCHONDRIAL-RELATED"/>
    <property type="match status" value="1"/>
</dbReference>
<evidence type="ECO:0000313" key="3">
    <source>
        <dbReference type="EMBL" id="KAF0676771.1"/>
    </source>
</evidence>
<dbReference type="InterPro" id="IPR045179">
    <property type="entry name" value="YgfZ/GcvT"/>
</dbReference>
<feature type="domain" description="CAF17 C-terminal" evidence="2">
    <location>
        <begin position="185"/>
        <end position="246"/>
    </location>
</feature>
<dbReference type="EC" id="2.1.2.10" evidence="3"/>
<evidence type="ECO:0000256" key="1">
    <source>
        <dbReference type="ARBA" id="ARBA00022946"/>
    </source>
</evidence>